<feature type="domain" description="NERD" evidence="1">
    <location>
        <begin position="37"/>
        <end position="145"/>
    </location>
</feature>
<dbReference type="Proteomes" id="UP000681870">
    <property type="component" value="Unassembled WGS sequence"/>
</dbReference>
<protein>
    <submittedName>
        <fullName evidence="2">NERD domain-containing protein</fullName>
    </submittedName>
</protein>
<evidence type="ECO:0000313" key="2">
    <source>
        <dbReference type="EMBL" id="MBS3678713.1"/>
    </source>
</evidence>
<reference evidence="2 3" key="1">
    <citation type="submission" date="2021-05" db="EMBL/GenBank/DDBJ databases">
        <title>Ornithinibacillus massiliensis sp. nov.</title>
        <authorList>
            <person name="Iwaza R."/>
            <person name="Lagier J.-C."/>
            <person name="Raoult D."/>
        </authorList>
    </citation>
    <scope>NUCLEOTIDE SEQUENCE [LARGE SCALE GENOMIC DNA]</scope>
    <source>
        <strain evidence="2 3">Marseille-P3601</strain>
    </source>
</reference>
<organism evidence="2 3">
    <name type="scientific">Ornithinibacillus massiliensis</name>
    <dbReference type="NCBI Taxonomy" id="1944633"/>
    <lineage>
        <taxon>Bacteria</taxon>
        <taxon>Bacillati</taxon>
        <taxon>Bacillota</taxon>
        <taxon>Bacilli</taxon>
        <taxon>Bacillales</taxon>
        <taxon>Bacillaceae</taxon>
        <taxon>Ornithinibacillus</taxon>
    </lineage>
</organism>
<evidence type="ECO:0000313" key="3">
    <source>
        <dbReference type="Proteomes" id="UP000681870"/>
    </source>
</evidence>
<name>A0ABS5M8T1_9BACI</name>
<comment type="caution">
    <text evidence="2">The sequence shown here is derived from an EMBL/GenBank/DDBJ whole genome shotgun (WGS) entry which is preliminary data.</text>
</comment>
<proteinExistence type="predicted"/>
<keyword evidence="3" id="KW-1185">Reference proteome</keyword>
<sequence length="299" mass="35453">MEYKKRTKPVELAVQEILQNRMELSEKDKQYLLHLQKGYEGEVMFDTITRELNLDCYVLNDLLLQVNHTTFQIDTLIIADRIYLYEVKNYDGDFYYDTDRIYRNKLEIANPLTQLNRTETLLRQLLQTLGMNFTLHASVVFINPEFTMYHAPSDKPIIFPTQLKRHVKQLNTISSRLTKKHLALAKKLASLHLKESPYSKLPKYKYEELRKGASCKVCGRIKLVVEGKHCICSNCNHKEFIDDAVLRSVEELRLLFPNKKITIPLIYDWCRITTSKKKLRRILTKEYTLIHVNRWSYYQ</sequence>
<evidence type="ECO:0000259" key="1">
    <source>
        <dbReference type="PROSITE" id="PS50965"/>
    </source>
</evidence>
<dbReference type="PROSITE" id="PS50965">
    <property type="entry name" value="NERD"/>
    <property type="match status" value="1"/>
</dbReference>
<gene>
    <name evidence="2" type="ORF">KGF86_00635</name>
</gene>
<dbReference type="EMBL" id="JAGXBY010000001">
    <property type="protein sequence ID" value="MBS3678713.1"/>
    <property type="molecule type" value="Genomic_DNA"/>
</dbReference>
<accession>A0ABS5M8T1</accession>
<dbReference type="InterPro" id="IPR011528">
    <property type="entry name" value="NERD"/>
</dbReference>
<dbReference type="Pfam" id="PF08378">
    <property type="entry name" value="NERD"/>
    <property type="match status" value="1"/>
</dbReference>
<dbReference type="RefSeq" id="WP_211740820.1">
    <property type="nucleotide sequence ID" value="NZ_JAGXBY010000001.1"/>
</dbReference>